<feature type="transmembrane region" description="Helical" evidence="7">
    <location>
        <begin position="28"/>
        <end position="49"/>
    </location>
</feature>
<dbReference type="EMBL" id="AGDV01000006">
    <property type="protein sequence ID" value="EMB34987.1"/>
    <property type="molecule type" value="Genomic_DNA"/>
</dbReference>
<proteinExistence type="inferred from homology"/>
<evidence type="ECO:0000313" key="10">
    <source>
        <dbReference type="EMBL" id="EMB34987.1"/>
    </source>
</evidence>
<keyword evidence="5 7" id="KW-1133">Transmembrane helix</keyword>
<feature type="domain" description="MacB-like periplasmic core" evidence="9">
    <location>
        <begin position="29"/>
        <end position="233"/>
    </location>
</feature>
<evidence type="ECO:0000256" key="5">
    <source>
        <dbReference type="ARBA" id="ARBA00022989"/>
    </source>
</evidence>
<evidence type="ECO:0000256" key="7">
    <source>
        <dbReference type="SAM" id="Phobius"/>
    </source>
</evidence>
<evidence type="ECO:0008006" key="11">
    <source>
        <dbReference type="Google" id="ProtNLM"/>
    </source>
</evidence>
<dbReference type="Pfam" id="PF02687">
    <property type="entry name" value="FtsX"/>
    <property type="match status" value="1"/>
</dbReference>
<evidence type="ECO:0000256" key="1">
    <source>
        <dbReference type="ARBA" id="ARBA00004651"/>
    </source>
</evidence>
<dbReference type="InterPro" id="IPR051447">
    <property type="entry name" value="Lipoprotein-release_system"/>
</dbReference>
<evidence type="ECO:0000259" key="9">
    <source>
        <dbReference type="Pfam" id="PF12704"/>
    </source>
</evidence>
<feature type="transmembrane region" description="Helical" evidence="7">
    <location>
        <begin position="266"/>
        <end position="283"/>
    </location>
</feature>
<protein>
    <recommendedName>
        <fullName evidence="11">ABC3 transporter permease protein domain-containing protein</fullName>
    </recommendedName>
</protein>
<organism evidence="10">
    <name type="scientific">Treponema denticola H-22</name>
    <dbReference type="NCBI Taxonomy" id="999432"/>
    <lineage>
        <taxon>Bacteria</taxon>
        <taxon>Pseudomonadati</taxon>
        <taxon>Spirochaetota</taxon>
        <taxon>Spirochaetia</taxon>
        <taxon>Spirochaetales</taxon>
        <taxon>Treponemataceae</taxon>
        <taxon>Treponema</taxon>
    </lineage>
</organism>
<dbReference type="GO" id="GO:0098797">
    <property type="term" value="C:plasma membrane protein complex"/>
    <property type="evidence" value="ECO:0007669"/>
    <property type="project" value="TreeGrafter"/>
</dbReference>
<keyword evidence="3" id="KW-1003">Cell membrane</keyword>
<keyword evidence="6 7" id="KW-0472">Membrane</keyword>
<feature type="domain" description="ABC3 transporter permease C-terminal" evidence="8">
    <location>
        <begin position="269"/>
        <end position="419"/>
    </location>
</feature>
<name>A0A0E2E7Z5_TREDN</name>
<dbReference type="InterPro" id="IPR003838">
    <property type="entry name" value="ABC3_permease_C"/>
</dbReference>
<evidence type="ECO:0000256" key="3">
    <source>
        <dbReference type="ARBA" id="ARBA00022475"/>
    </source>
</evidence>
<sequence>MKKNNYRWIFFVLNRFNSADTKGRSSISTLFSILGIAFGVMVLTVILSIMNGLQMGYIDTILQVSSGHIRLYGEKEDLKEAENLNLHKAFFIFQESQTLMQGNYGKQHGVLIRSVEEDIMQKDKGLASALKITSGSFNILEKDSVILGYELARQLGVKVGDNVNIIAVSGSSETSLFPENQDLIVTGIFKTGYYEVDSSFAFMSLENGENLFGKESKLYASVKLQNQNNDAAYISSLNASSLNLKAESWRTYNHAFFGALRIEKNMMMLLVILIFLVVSVNIYNGMRRSIYERREEISVLASLGAYSKHIQALFIANGFTIGLIGASAGLLLGLLLSVQINSIFNLIENIVNSVLSFVSILFQNSSDADFSVFSPVYFYMETVPVRIFFNEILLIFLFGIFSSSAAAMIAARRILKLKPAEVLRYE</sequence>
<dbReference type="InterPro" id="IPR025857">
    <property type="entry name" value="MacB_PCD"/>
</dbReference>
<dbReference type="RefSeq" id="WP_002679815.1">
    <property type="nucleotide sequence ID" value="NZ_CM001795.1"/>
</dbReference>
<evidence type="ECO:0000256" key="2">
    <source>
        <dbReference type="ARBA" id="ARBA00005236"/>
    </source>
</evidence>
<comment type="similarity">
    <text evidence="2">Belongs to the ABC-4 integral membrane protein family. LolC/E subfamily.</text>
</comment>
<dbReference type="PANTHER" id="PTHR30489:SF0">
    <property type="entry name" value="LIPOPROTEIN-RELEASING SYSTEM TRANSMEMBRANE PROTEIN LOLE"/>
    <property type="match status" value="1"/>
</dbReference>
<dbReference type="Pfam" id="PF12704">
    <property type="entry name" value="MacB_PCD"/>
    <property type="match status" value="1"/>
</dbReference>
<evidence type="ECO:0000256" key="4">
    <source>
        <dbReference type="ARBA" id="ARBA00022692"/>
    </source>
</evidence>
<dbReference type="AlphaFoldDB" id="A0A0E2E7Z5"/>
<comment type="caution">
    <text evidence="10">The sequence shown here is derived from an EMBL/GenBank/DDBJ whole genome shotgun (WGS) entry which is preliminary data.</text>
</comment>
<dbReference type="HOGENOM" id="CLU_000604_8_1_12"/>
<dbReference type="PANTHER" id="PTHR30489">
    <property type="entry name" value="LIPOPROTEIN-RELEASING SYSTEM TRANSMEMBRANE PROTEIN LOLE"/>
    <property type="match status" value="1"/>
</dbReference>
<evidence type="ECO:0000256" key="6">
    <source>
        <dbReference type="ARBA" id="ARBA00023136"/>
    </source>
</evidence>
<keyword evidence="4 7" id="KW-0812">Transmembrane</keyword>
<comment type="subcellular location">
    <subcellularLocation>
        <location evidence="1">Cell membrane</location>
        <topology evidence="1">Multi-pass membrane protein</topology>
    </subcellularLocation>
</comment>
<accession>A0A0E2E7Z5</accession>
<dbReference type="GeneID" id="2740635"/>
<reference evidence="10" key="1">
    <citation type="submission" date="2012-01" db="EMBL/GenBank/DDBJ databases">
        <title>The Genome Sequence of Treponema denticola H-22.</title>
        <authorList>
            <consortium name="The Broad Institute Genome Sequencing Platform"/>
            <person name="Earl A."/>
            <person name="Ward D."/>
            <person name="Feldgarden M."/>
            <person name="Gevers D."/>
            <person name="Blanton J.M."/>
            <person name="Fenno C.J."/>
            <person name="Baranova O.V."/>
            <person name="Mathney J."/>
            <person name="Dewhirst F.E."/>
            <person name="Izard J."/>
            <person name="Young S.K."/>
            <person name="Zeng Q."/>
            <person name="Gargeya S."/>
            <person name="Fitzgerald M."/>
            <person name="Haas B."/>
            <person name="Abouelleil A."/>
            <person name="Alvarado L."/>
            <person name="Arachchi H.M."/>
            <person name="Berlin A."/>
            <person name="Chapman S.B."/>
            <person name="Gearin G."/>
            <person name="Goldberg J."/>
            <person name="Griggs A."/>
            <person name="Gujja S."/>
            <person name="Hansen M."/>
            <person name="Heiman D."/>
            <person name="Howarth C."/>
            <person name="Larimer J."/>
            <person name="Lui A."/>
            <person name="MacDonald P.J.P."/>
            <person name="McCowen C."/>
            <person name="Montmayeur A."/>
            <person name="Murphy C."/>
            <person name="Neiman D."/>
            <person name="Pearson M."/>
            <person name="Priest M."/>
            <person name="Roberts A."/>
            <person name="Saif S."/>
            <person name="Shea T."/>
            <person name="Sisk P."/>
            <person name="Stolte C."/>
            <person name="Sykes S."/>
            <person name="Wortman J."/>
            <person name="Nusbaum C."/>
            <person name="Birren B."/>
        </authorList>
    </citation>
    <scope>NUCLEOTIDE SEQUENCE [LARGE SCALE GENOMIC DNA]</scope>
    <source>
        <strain evidence="10">H-22</strain>
    </source>
</reference>
<gene>
    <name evidence="10" type="ORF">HMPREF9726_00753</name>
</gene>
<dbReference type="Proteomes" id="UP000011705">
    <property type="component" value="Chromosome"/>
</dbReference>
<evidence type="ECO:0000259" key="8">
    <source>
        <dbReference type="Pfam" id="PF02687"/>
    </source>
</evidence>
<dbReference type="PATRIC" id="fig|999432.5.peg.781"/>
<feature type="transmembrane region" description="Helical" evidence="7">
    <location>
        <begin position="387"/>
        <end position="411"/>
    </location>
</feature>
<dbReference type="GO" id="GO:0044874">
    <property type="term" value="P:lipoprotein localization to outer membrane"/>
    <property type="evidence" value="ECO:0007669"/>
    <property type="project" value="TreeGrafter"/>
</dbReference>
<feature type="transmembrane region" description="Helical" evidence="7">
    <location>
        <begin position="312"/>
        <end position="336"/>
    </location>
</feature>